<keyword evidence="2" id="KW-1185">Reference proteome</keyword>
<reference evidence="1 2" key="1">
    <citation type="submission" date="2023-03" db="EMBL/GenBank/DDBJ databases">
        <title>Genome insight into feeding habits of ladybird beetles.</title>
        <authorList>
            <person name="Li H.-S."/>
            <person name="Huang Y.-H."/>
            <person name="Pang H."/>
        </authorList>
    </citation>
    <scope>NUCLEOTIDE SEQUENCE [LARGE SCALE GENOMIC DNA]</scope>
    <source>
        <strain evidence="1">SYSU_2023b</strain>
        <tissue evidence="1">Whole body</tissue>
    </source>
</reference>
<name>A0AAW1U8Q2_9CUCU</name>
<proteinExistence type="predicted"/>
<accession>A0AAW1U8Q2</accession>
<evidence type="ECO:0000313" key="1">
    <source>
        <dbReference type="EMBL" id="KAK9876440.1"/>
    </source>
</evidence>
<gene>
    <name evidence="1" type="ORF">WA026_012753</name>
</gene>
<dbReference type="AlphaFoldDB" id="A0AAW1U8Q2"/>
<organism evidence="1 2">
    <name type="scientific">Henosepilachna vigintioctopunctata</name>
    <dbReference type="NCBI Taxonomy" id="420089"/>
    <lineage>
        <taxon>Eukaryota</taxon>
        <taxon>Metazoa</taxon>
        <taxon>Ecdysozoa</taxon>
        <taxon>Arthropoda</taxon>
        <taxon>Hexapoda</taxon>
        <taxon>Insecta</taxon>
        <taxon>Pterygota</taxon>
        <taxon>Neoptera</taxon>
        <taxon>Endopterygota</taxon>
        <taxon>Coleoptera</taxon>
        <taxon>Polyphaga</taxon>
        <taxon>Cucujiformia</taxon>
        <taxon>Coccinelloidea</taxon>
        <taxon>Coccinellidae</taxon>
        <taxon>Epilachninae</taxon>
        <taxon>Epilachnini</taxon>
        <taxon>Henosepilachna</taxon>
    </lineage>
</organism>
<sequence length="205" mass="23268">MKCAECNGYTAEKYSFHCDGCKSPKCEKCANPTASEKIIESEEKIIQLLENQILKLGEDDQEIRANTEYNAEKGKSFLSKPVNNVLSVIIKSKGKQERKIDEENYERTVLVRCSTIRSMKNMQKEDKKSMGSQYTIEQTKLRKPCVTIANIGEDTSADDISIGLTTQMKIWKMKRNVLSKYLKNLKIGDSIYAVGECNGALYRKI</sequence>
<dbReference type="EMBL" id="JARQZJ010000036">
    <property type="protein sequence ID" value="KAK9876440.1"/>
    <property type="molecule type" value="Genomic_DNA"/>
</dbReference>
<protein>
    <submittedName>
        <fullName evidence="1">Uncharacterized protein</fullName>
    </submittedName>
</protein>
<comment type="caution">
    <text evidence="1">The sequence shown here is derived from an EMBL/GenBank/DDBJ whole genome shotgun (WGS) entry which is preliminary data.</text>
</comment>
<evidence type="ECO:0000313" key="2">
    <source>
        <dbReference type="Proteomes" id="UP001431783"/>
    </source>
</evidence>
<dbReference type="Proteomes" id="UP001431783">
    <property type="component" value="Unassembled WGS sequence"/>
</dbReference>